<comment type="caution">
    <text evidence="1">The sequence shown here is derived from an EMBL/GenBank/DDBJ whole genome shotgun (WGS) entry which is preliminary data.</text>
</comment>
<sequence length="176" mass="18994">MSKESAGIAAFARIFSRIADGNVENVASLVESEGIVRSTAFDVVKRMEAAGLVSRQPNGHLLPGNAAGEFAYAGMRVGPLFGPAQTLLPWLRERTNASIALLASDGAKFTMLLNYAARWDHGKPRKPPIMISLKYQCAEVALLRVTPHPDTGAEDLGRCEELAATTARELENFLRA</sequence>
<reference evidence="1 2" key="1">
    <citation type="submission" date="2019-12" db="EMBL/GenBank/DDBJ databases">
        <title>Rhizobium genotypes associated with high levels of biological nitrogen fixation by grain legumes in a temperate-maritime cropping system.</title>
        <authorList>
            <person name="Maluk M."/>
            <person name="Francesc Ferrando Molina F."/>
            <person name="Lopez Del Egido L."/>
            <person name="Lafos M."/>
            <person name="Langarica-Fuentes A."/>
            <person name="Gebre Yohannes G."/>
            <person name="Young M.W."/>
            <person name="Martin P."/>
            <person name="Gantlett R."/>
            <person name="Kenicer G."/>
            <person name="Hawes C."/>
            <person name="Begg G.S."/>
            <person name="Quilliam R.S."/>
            <person name="Squire G.R."/>
            <person name="Poole P.S."/>
            <person name="Young P.W."/>
            <person name="Iannetta P.M."/>
            <person name="James E.K."/>
        </authorList>
    </citation>
    <scope>NUCLEOTIDE SEQUENCE [LARGE SCALE GENOMIC DNA]</scope>
    <source>
        <strain evidence="1 2">JHI1118</strain>
    </source>
</reference>
<evidence type="ECO:0000313" key="1">
    <source>
        <dbReference type="EMBL" id="NEI72240.1"/>
    </source>
</evidence>
<proteinExistence type="predicted"/>
<dbReference type="Proteomes" id="UP000483035">
    <property type="component" value="Unassembled WGS sequence"/>
</dbReference>
<accession>A0A6L9UDR5</accession>
<dbReference type="RefSeq" id="WP_163989353.1">
    <property type="nucleotide sequence ID" value="NZ_WUEY01000011.1"/>
</dbReference>
<dbReference type="AlphaFoldDB" id="A0A6L9UDR5"/>
<organism evidence="1 2">
    <name type="scientific">Rhizobium lusitanum</name>
    <dbReference type="NCBI Taxonomy" id="293958"/>
    <lineage>
        <taxon>Bacteria</taxon>
        <taxon>Pseudomonadati</taxon>
        <taxon>Pseudomonadota</taxon>
        <taxon>Alphaproteobacteria</taxon>
        <taxon>Hyphomicrobiales</taxon>
        <taxon>Rhizobiaceae</taxon>
        <taxon>Rhizobium/Agrobacterium group</taxon>
        <taxon>Rhizobium</taxon>
    </lineage>
</organism>
<dbReference type="EMBL" id="WUEY01000011">
    <property type="protein sequence ID" value="NEI72240.1"/>
    <property type="molecule type" value="Genomic_DNA"/>
</dbReference>
<name>A0A6L9UDR5_9HYPH</name>
<gene>
    <name evidence="1" type="ORF">GR212_21890</name>
</gene>
<evidence type="ECO:0000313" key="2">
    <source>
        <dbReference type="Proteomes" id="UP000483035"/>
    </source>
</evidence>
<protein>
    <submittedName>
        <fullName evidence="1">Uncharacterized protein</fullName>
    </submittedName>
</protein>